<dbReference type="Proteomes" id="UP000552883">
    <property type="component" value="Unassembled WGS sequence"/>
</dbReference>
<evidence type="ECO:0000313" key="3">
    <source>
        <dbReference type="Proteomes" id="UP000552883"/>
    </source>
</evidence>
<name>A0A840XM69_9MICO</name>
<feature type="chain" id="PRO_5032289720" evidence="1">
    <location>
        <begin position="27"/>
        <end position="55"/>
    </location>
</feature>
<dbReference type="EMBL" id="JACHBS010000001">
    <property type="protein sequence ID" value="MBB5616999.1"/>
    <property type="molecule type" value="Genomic_DNA"/>
</dbReference>
<accession>A0A840XM69</accession>
<dbReference type="OrthoDB" id="9895548at2"/>
<protein>
    <submittedName>
        <fullName evidence="2">Uncharacterized protein</fullName>
    </submittedName>
</protein>
<dbReference type="RefSeq" id="WP_153982705.1">
    <property type="nucleotide sequence ID" value="NZ_BAAANZ010000013.1"/>
</dbReference>
<keyword evidence="3" id="KW-1185">Reference proteome</keyword>
<evidence type="ECO:0000256" key="1">
    <source>
        <dbReference type="SAM" id="SignalP"/>
    </source>
</evidence>
<reference evidence="2 3" key="1">
    <citation type="submission" date="2020-08" db="EMBL/GenBank/DDBJ databases">
        <title>Sequencing the genomes of 1000 actinobacteria strains.</title>
        <authorList>
            <person name="Klenk H.-P."/>
        </authorList>
    </citation>
    <scope>NUCLEOTIDE SEQUENCE [LARGE SCALE GENOMIC DNA]</scope>
    <source>
        <strain evidence="2 3">DSM 23889</strain>
    </source>
</reference>
<dbReference type="AlphaFoldDB" id="A0A840XM69"/>
<gene>
    <name evidence="2" type="ORF">BJ959_000495</name>
</gene>
<proteinExistence type="predicted"/>
<evidence type="ECO:0000313" key="2">
    <source>
        <dbReference type="EMBL" id="MBB5616999.1"/>
    </source>
</evidence>
<comment type="caution">
    <text evidence="2">The sequence shown here is derived from an EMBL/GenBank/DDBJ whole genome shotgun (WGS) entry which is preliminary data.</text>
</comment>
<organism evidence="2 3">
    <name type="scientific">Microcella frigidaquae</name>
    <dbReference type="NCBI Taxonomy" id="424758"/>
    <lineage>
        <taxon>Bacteria</taxon>
        <taxon>Bacillati</taxon>
        <taxon>Actinomycetota</taxon>
        <taxon>Actinomycetes</taxon>
        <taxon>Micrococcales</taxon>
        <taxon>Microbacteriaceae</taxon>
        <taxon>Microcella</taxon>
    </lineage>
</organism>
<keyword evidence="1" id="KW-0732">Signal</keyword>
<feature type="signal peptide" evidence="1">
    <location>
        <begin position="1"/>
        <end position="26"/>
    </location>
</feature>
<sequence length="55" mass="5539">MTNPRFLPSAGLLPALAMCGPDFAMAVPPTLESLMSLGGWAAEDAAGQPPEPDGA</sequence>